<dbReference type="OrthoDB" id="3561078at2759"/>
<protein>
    <recommendedName>
        <fullName evidence="4">Infection structure specific protein</fullName>
    </recommendedName>
</protein>
<organism evidence="2 3">
    <name type="scientific">Ophiocordyceps sinensis</name>
    <dbReference type="NCBI Taxonomy" id="72228"/>
    <lineage>
        <taxon>Eukaryota</taxon>
        <taxon>Fungi</taxon>
        <taxon>Dikarya</taxon>
        <taxon>Ascomycota</taxon>
        <taxon>Pezizomycotina</taxon>
        <taxon>Sordariomycetes</taxon>
        <taxon>Hypocreomycetidae</taxon>
        <taxon>Hypocreales</taxon>
        <taxon>Ophiocordycipitaceae</taxon>
        <taxon>Ophiocordyceps</taxon>
    </lineage>
</organism>
<evidence type="ECO:0000313" key="2">
    <source>
        <dbReference type="EMBL" id="KAF4507715.1"/>
    </source>
</evidence>
<dbReference type="AlphaFoldDB" id="A0A8H4PPF1"/>
<dbReference type="Proteomes" id="UP000557566">
    <property type="component" value="Unassembled WGS sequence"/>
</dbReference>
<keyword evidence="3" id="KW-1185">Reference proteome</keyword>
<name>A0A8H4PPF1_9HYPO</name>
<evidence type="ECO:0000256" key="1">
    <source>
        <dbReference type="SAM" id="SignalP"/>
    </source>
</evidence>
<keyword evidence="1" id="KW-0732">Signal</keyword>
<accession>A0A8H4PPF1</accession>
<evidence type="ECO:0000313" key="3">
    <source>
        <dbReference type="Proteomes" id="UP000557566"/>
    </source>
</evidence>
<proteinExistence type="predicted"/>
<evidence type="ECO:0008006" key="4">
    <source>
        <dbReference type="Google" id="ProtNLM"/>
    </source>
</evidence>
<gene>
    <name evidence="2" type="ORF">G6O67_004184</name>
</gene>
<feature type="chain" id="PRO_5034487104" description="Infection structure specific protein" evidence="1">
    <location>
        <begin position="18"/>
        <end position="193"/>
    </location>
</feature>
<dbReference type="EMBL" id="JAAVMX010000005">
    <property type="protein sequence ID" value="KAF4507715.1"/>
    <property type="molecule type" value="Genomic_DNA"/>
</dbReference>
<feature type="signal peptide" evidence="1">
    <location>
        <begin position="1"/>
        <end position="17"/>
    </location>
</feature>
<reference evidence="2 3" key="1">
    <citation type="journal article" date="2020" name="Genome Biol. Evol.">
        <title>A new high-quality draft genome assembly of the Chinese cordyceps Ophiocordyceps sinensis.</title>
        <authorList>
            <person name="Shu R."/>
            <person name="Zhang J."/>
            <person name="Meng Q."/>
            <person name="Zhang H."/>
            <person name="Zhou G."/>
            <person name="Li M."/>
            <person name="Wu P."/>
            <person name="Zhao Y."/>
            <person name="Chen C."/>
            <person name="Qin Q."/>
        </authorList>
    </citation>
    <scope>NUCLEOTIDE SEQUENCE [LARGE SCALE GENOMIC DNA]</scope>
    <source>
        <strain evidence="2 3">IOZ07</strain>
    </source>
</reference>
<sequence length="193" mass="19797">MQSSIALLFALAAAAAAQVDLNAAAPVVPVRQETSKPSQTMQPLNPECKLMLETMPTPPPEVKAEVKAQFQGQRGKNICEFSAPASVMEQVASYTSAVSVWGNENKDKINSVCPNASKFLAFTACDQQAATEPTAAVEAASAASPVANKAAAATGMDMDMSSDKATMNDANRQRGIAVAAVAVVAAAGLAIGL</sequence>
<comment type="caution">
    <text evidence="2">The sequence shown here is derived from an EMBL/GenBank/DDBJ whole genome shotgun (WGS) entry which is preliminary data.</text>
</comment>